<dbReference type="Proteomes" id="UP001153387">
    <property type="component" value="Unassembled WGS sequence"/>
</dbReference>
<feature type="domain" description="SMP-30/Gluconolactonase/LRE-like region" evidence="1">
    <location>
        <begin position="15"/>
        <end position="49"/>
    </location>
</feature>
<evidence type="ECO:0000259" key="1">
    <source>
        <dbReference type="Pfam" id="PF08450"/>
    </source>
</evidence>
<name>A0A9X4QNK4_9BACL</name>
<dbReference type="EMBL" id="JAPDHZ010000003">
    <property type="protein sequence ID" value="MDG0791720.1"/>
    <property type="molecule type" value="Genomic_DNA"/>
</dbReference>
<keyword evidence="3" id="KW-1185">Reference proteome</keyword>
<evidence type="ECO:0000313" key="2">
    <source>
        <dbReference type="EMBL" id="MDG0791720.1"/>
    </source>
</evidence>
<dbReference type="AlphaFoldDB" id="A0A9X4QNK4"/>
<dbReference type="Pfam" id="PF08450">
    <property type="entry name" value="SGL"/>
    <property type="match status" value="1"/>
</dbReference>
<dbReference type="InterPro" id="IPR013658">
    <property type="entry name" value="SGL"/>
</dbReference>
<accession>A0A9X4QNK4</accession>
<proteinExistence type="predicted"/>
<protein>
    <submittedName>
        <fullName evidence="2">SMP-30/gluconolactonase/LRE family protein</fullName>
    </submittedName>
</protein>
<dbReference type="Gene3D" id="2.120.10.30">
    <property type="entry name" value="TolB, C-terminal domain"/>
    <property type="match status" value="1"/>
</dbReference>
<evidence type="ECO:0000313" key="3">
    <source>
        <dbReference type="Proteomes" id="UP001153387"/>
    </source>
</evidence>
<comment type="caution">
    <text evidence="2">The sequence shown here is derived from an EMBL/GenBank/DDBJ whole genome shotgun (WGS) entry which is preliminary data.</text>
</comment>
<sequence>MTDRAELLYDARNTLGEGPWWDSDNGWLYWTDITDKKIHRLAPESGSTEASV</sequence>
<gene>
    <name evidence="2" type="ORF">OMP38_13205</name>
</gene>
<dbReference type="InterPro" id="IPR011042">
    <property type="entry name" value="6-blade_b-propeller_TolB-like"/>
</dbReference>
<dbReference type="SUPFAM" id="SSF63829">
    <property type="entry name" value="Calcium-dependent phosphotriesterase"/>
    <property type="match status" value="1"/>
</dbReference>
<organism evidence="2 3">
    <name type="scientific">Cohnella ginsengisoli</name>
    <dbReference type="NCBI Taxonomy" id="425004"/>
    <lineage>
        <taxon>Bacteria</taxon>
        <taxon>Bacillati</taxon>
        <taxon>Bacillota</taxon>
        <taxon>Bacilli</taxon>
        <taxon>Bacillales</taxon>
        <taxon>Paenibacillaceae</taxon>
        <taxon>Cohnella</taxon>
    </lineage>
</organism>
<reference evidence="2 3" key="1">
    <citation type="submission" date="2022-10" db="EMBL/GenBank/DDBJ databases">
        <title>Comparative genomic analysis of Cohnella hashimotonis sp. nov., isolated from the International Space Station.</title>
        <authorList>
            <person name="Simpson A."/>
            <person name="Venkateswaran K."/>
        </authorList>
    </citation>
    <scope>NUCLEOTIDE SEQUENCE [LARGE SCALE GENOMIC DNA]</scope>
    <source>
        <strain evidence="2 3">DSM 18997</strain>
    </source>
</reference>